<comment type="caution">
    <text evidence="2">The sequence shown here is derived from an EMBL/GenBank/DDBJ whole genome shotgun (WGS) entry which is preliminary data.</text>
</comment>
<accession>A0A2S6NDC5</accession>
<sequence>MPPVAILAGGLATRMRPITEKIPKALIDVAGKPFVARQLEYLARQKVSSVVLCVGYLGEMIRDEIGDGARFGLKVSYSFDGEKLLGTGGALRRALPLLGDVFFVLYGDSFLPVEFAEIAESFRACGQPALMTVLENAGRWDRSNVLMRDGRLVEYNKAAARPDFTFIDYGLGLLKAEALQAGPDDAVLDLAEIYHRLSLGGQLAAYTVKERFYEIGSPEGLAETIHYFKGTDAT</sequence>
<dbReference type="InterPro" id="IPR005835">
    <property type="entry name" value="NTP_transferase_dom"/>
</dbReference>
<feature type="domain" description="Nucleotidyl transferase" evidence="1">
    <location>
        <begin position="6"/>
        <end position="133"/>
    </location>
</feature>
<dbReference type="Gene3D" id="3.90.550.10">
    <property type="entry name" value="Spore Coat Polysaccharide Biosynthesis Protein SpsA, Chain A"/>
    <property type="match status" value="1"/>
</dbReference>
<proteinExistence type="predicted"/>
<name>A0A2S6NDC5_9HYPH</name>
<dbReference type="InterPro" id="IPR029044">
    <property type="entry name" value="Nucleotide-diphossugar_trans"/>
</dbReference>
<protein>
    <submittedName>
        <fullName evidence="2">Nucleotidyl transferase</fullName>
    </submittedName>
</protein>
<evidence type="ECO:0000313" key="3">
    <source>
        <dbReference type="Proteomes" id="UP000239089"/>
    </source>
</evidence>
<organism evidence="2 3">
    <name type="scientific">Rhodoblastus sphagnicola</name>
    <dbReference type="NCBI Taxonomy" id="333368"/>
    <lineage>
        <taxon>Bacteria</taxon>
        <taxon>Pseudomonadati</taxon>
        <taxon>Pseudomonadota</taxon>
        <taxon>Alphaproteobacteria</taxon>
        <taxon>Hyphomicrobiales</taxon>
        <taxon>Rhodoblastaceae</taxon>
        <taxon>Rhodoblastus</taxon>
    </lineage>
</organism>
<reference evidence="2 3" key="1">
    <citation type="journal article" date="2018" name="Arch. Microbiol.">
        <title>New insights into the metabolic potential of the phototrophic purple bacterium Rhodopila globiformis DSM 161(T) from its draft genome sequence and evidence for a vanadium-dependent nitrogenase.</title>
        <authorList>
            <person name="Imhoff J.F."/>
            <person name="Rahn T."/>
            <person name="Kunzel S."/>
            <person name="Neulinger S.C."/>
        </authorList>
    </citation>
    <scope>NUCLEOTIDE SEQUENCE [LARGE SCALE GENOMIC DNA]</scope>
    <source>
        <strain evidence="2 3">DSM 16996</strain>
    </source>
</reference>
<dbReference type="InterPro" id="IPR050486">
    <property type="entry name" value="Mannose-1P_guanyltransferase"/>
</dbReference>
<dbReference type="SUPFAM" id="SSF53448">
    <property type="entry name" value="Nucleotide-diphospho-sugar transferases"/>
    <property type="match status" value="1"/>
</dbReference>
<dbReference type="CDD" id="cd06915">
    <property type="entry name" value="NTP_transferase_WcbM_like"/>
    <property type="match status" value="1"/>
</dbReference>
<gene>
    <name evidence="2" type="ORF">CCR94_04800</name>
</gene>
<dbReference type="Proteomes" id="UP000239089">
    <property type="component" value="Unassembled WGS sequence"/>
</dbReference>
<dbReference type="PANTHER" id="PTHR22572">
    <property type="entry name" value="SUGAR-1-PHOSPHATE GUANYL TRANSFERASE"/>
    <property type="match status" value="1"/>
</dbReference>
<dbReference type="AlphaFoldDB" id="A0A2S6NDC5"/>
<keyword evidence="2" id="KW-0808">Transferase</keyword>
<dbReference type="OrthoDB" id="9814110at2"/>
<evidence type="ECO:0000259" key="1">
    <source>
        <dbReference type="Pfam" id="PF00483"/>
    </source>
</evidence>
<dbReference type="GO" id="GO:0016740">
    <property type="term" value="F:transferase activity"/>
    <property type="evidence" value="ECO:0007669"/>
    <property type="project" value="UniProtKB-KW"/>
</dbReference>
<dbReference type="EMBL" id="NHSJ01000038">
    <property type="protein sequence ID" value="PPQ32610.1"/>
    <property type="molecule type" value="Genomic_DNA"/>
</dbReference>
<dbReference type="Pfam" id="PF00483">
    <property type="entry name" value="NTP_transferase"/>
    <property type="match status" value="1"/>
</dbReference>
<keyword evidence="3" id="KW-1185">Reference proteome</keyword>
<evidence type="ECO:0000313" key="2">
    <source>
        <dbReference type="EMBL" id="PPQ32610.1"/>
    </source>
</evidence>